<accession>A0A409VX87</accession>
<evidence type="ECO:0000313" key="3">
    <source>
        <dbReference type="EMBL" id="PPQ70857.1"/>
    </source>
</evidence>
<dbReference type="InParanoid" id="A0A409VX87"/>
<evidence type="ECO:0000313" key="4">
    <source>
        <dbReference type="Proteomes" id="UP000284706"/>
    </source>
</evidence>
<proteinExistence type="predicted"/>
<reference evidence="3 4" key="1">
    <citation type="journal article" date="2018" name="Evol. Lett.">
        <title>Horizontal gene cluster transfer increased hallucinogenic mushroom diversity.</title>
        <authorList>
            <person name="Reynolds H.T."/>
            <person name="Vijayakumar V."/>
            <person name="Gluck-Thaler E."/>
            <person name="Korotkin H.B."/>
            <person name="Matheny P.B."/>
            <person name="Slot J.C."/>
        </authorList>
    </citation>
    <scope>NUCLEOTIDE SEQUENCE [LARGE SCALE GENOMIC DNA]</scope>
    <source>
        <strain evidence="3 4">SRW20</strain>
    </source>
</reference>
<feature type="transmembrane region" description="Helical" evidence="1">
    <location>
        <begin position="15"/>
        <end position="32"/>
    </location>
</feature>
<comment type="caution">
    <text evidence="3">The sequence shown here is derived from an EMBL/GenBank/DDBJ whole genome shotgun (WGS) entry which is preliminary data.</text>
</comment>
<organism evidence="3 4">
    <name type="scientific">Gymnopilus dilepis</name>
    <dbReference type="NCBI Taxonomy" id="231916"/>
    <lineage>
        <taxon>Eukaryota</taxon>
        <taxon>Fungi</taxon>
        <taxon>Dikarya</taxon>
        <taxon>Basidiomycota</taxon>
        <taxon>Agaricomycotina</taxon>
        <taxon>Agaricomycetes</taxon>
        <taxon>Agaricomycetidae</taxon>
        <taxon>Agaricales</taxon>
        <taxon>Agaricineae</taxon>
        <taxon>Hymenogastraceae</taxon>
        <taxon>Gymnopilus</taxon>
    </lineage>
</organism>
<keyword evidence="1" id="KW-0472">Membrane</keyword>
<dbReference type="InterPro" id="IPR045340">
    <property type="entry name" value="DUF6533"/>
</dbReference>
<protein>
    <recommendedName>
        <fullName evidence="2">DUF6533 domain-containing protein</fullName>
    </recommendedName>
</protein>
<gene>
    <name evidence="3" type="ORF">CVT26_014080</name>
</gene>
<dbReference type="Proteomes" id="UP000284706">
    <property type="component" value="Unassembled WGS sequence"/>
</dbReference>
<keyword evidence="1" id="KW-1133">Transmembrane helix</keyword>
<feature type="transmembrane region" description="Helical" evidence="1">
    <location>
        <begin position="122"/>
        <end position="142"/>
    </location>
</feature>
<evidence type="ECO:0000259" key="2">
    <source>
        <dbReference type="Pfam" id="PF20151"/>
    </source>
</evidence>
<feature type="transmembrane region" description="Helical" evidence="1">
    <location>
        <begin position="204"/>
        <end position="225"/>
    </location>
</feature>
<keyword evidence="4" id="KW-1185">Reference proteome</keyword>
<dbReference type="Pfam" id="PF20151">
    <property type="entry name" value="DUF6533"/>
    <property type="match status" value="1"/>
</dbReference>
<feature type="domain" description="DUF6533" evidence="2">
    <location>
        <begin position="18"/>
        <end position="63"/>
    </location>
</feature>
<evidence type="ECO:0000256" key="1">
    <source>
        <dbReference type="SAM" id="Phobius"/>
    </source>
</evidence>
<keyword evidence="1" id="KW-0812">Transmembrane</keyword>
<feature type="transmembrane region" description="Helical" evidence="1">
    <location>
        <begin position="88"/>
        <end position="110"/>
    </location>
</feature>
<feature type="transmembrane region" description="Helical" evidence="1">
    <location>
        <begin position="162"/>
        <end position="183"/>
    </location>
</feature>
<dbReference type="EMBL" id="NHYE01005525">
    <property type="protein sequence ID" value="PPQ70857.1"/>
    <property type="molecule type" value="Genomic_DNA"/>
</dbReference>
<sequence>MPPGDIHHVSLSLPASNYLSLVALVLLGTDWIGSIRSEYEHVWSKKFTVTKLMYLCSRYIPLATVIAHYCLVHFLLERGPVPASTCKGWFMFLAVSCSLLQMNLVAILVLRVWALYREDKKVVFAVCTLVVLPFVVSFVLIGRNVVAGDNFNEQCDLHHTPIEAPVLAAVYLMSHMVLWFLIFRKRNYVAPNDKRLLDNVVNTGNISFTVLVANGLMIPICYAMHSVNMILIFIFPMVSISMLSCNMVISMFRVGSAERPSKFLDTGEIVLTSVFAPSFETHELPSPISSEI</sequence>
<feature type="transmembrane region" description="Helical" evidence="1">
    <location>
        <begin position="231"/>
        <end position="252"/>
    </location>
</feature>
<name>A0A409VX87_9AGAR</name>
<feature type="transmembrane region" description="Helical" evidence="1">
    <location>
        <begin position="52"/>
        <end position="76"/>
    </location>
</feature>
<dbReference type="AlphaFoldDB" id="A0A409VX87"/>
<dbReference type="OrthoDB" id="3044561at2759"/>